<accession>H3GNE2</accession>
<reference evidence="3" key="1">
    <citation type="journal article" date="2006" name="Science">
        <title>Phytophthora genome sequences uncover evolutionary origins and mechanisms of pathogenesis.</title>
        <authorList>
            <person name="Tyler B.M."/>
            <person name="Tripathy S."/>
            <person name="Zhang X."/>
            <person name="Dehal P."/>
            <person name="Jiang R.H."/>
            <person name="Aerts A."/>
            <person name="Arredondo F.D."/>
            <person name="Baxter L."/>
            <person name="Bensasson D."/>
            <person name="Beynon J.L."/>
            <person name="Chapman J."/>
            <person name="Damasceno C.M."/>
            <person name="Dorrance A.E."/>
            <person name="Dou D."/>
            <person name="Dickerman A.W."/>
            <person name="Dubchak I.L."/>
            <person name="Garbelotto M."/>
            <person name="Gijzen M."/>
            <person name="Gordon S.G."/>
            <person name="Govers F."/>
            <person name="Grunwald N.J."/>
            <person name="Huang W."/>
            <person name="Ivors K.L."/>
            <person name="Jones R.W."/>
            <person name="Kamoun S."/>
            <person name="Krampis K."/>
            <person name="Lamour K.H."/>
            <person name="Lee M.K."/>
            <person name="McDonald W.H."/>
            <person name="Medina M."/>
            <person name="Meijer H.J."/>
            <person name="Nordberg E.K."/>
            <person name="Maclean D.J."/>
            <person name="Ospina-Giraldo M.D."/>
            <person name="Morris P.F."/>
            <person name="Phuntumart V."/>
            <person name="Putnam N.H."/>
            <person name="Rash S."/>
            <person name="Rose J.K."/>
            <person name="Sakihama Y."/>
            <person name="Salamov A.A."/>
            <person name="Savidor A."/>
            <person name="Scheuring C.F."/>
            <person name="Smith B.M."/>
            <person name="Sobral B.W."/>
            <person name="Terry A."/>
            <person name="Torto-Alalibo T.A."/>
            <person name="Win J."/>
            <person name="Xu Z."/>
            <person name="Zhang H."/>
            <person name="Grigoriev I.V."/>
            <person name="Rokhsar D.S."/>
            <person name="Boore J.L."/>
        </authorList>
    </citation>
    <scope>NUCLEOTIDE SEQUENCE [LARGE SCALE GENOMIC DNA]</scope>
    <source>
        <strain evidence="3">Pr102</strain>
    </source>
</reference>
<dbReference type="InParanoid" id="H3GNE2"/>
<reference evidence="2" key="2">
    <citation type="submission" date="2015-06" db="UniProtKB">
        <authorList>
            <consortium name="EnsemblProtists"/>
        </authorList>
    </citation>
    <scope>IDENTIFICATION</scope>
    <source>
        <strain evidence="2">Pr102</strain>
    </source>
</reference>
<name>H3GNE2_PHYRM</name>
<sequence>MFSIRVFVAACALAALEQASADTCGPAYHTEVAAAVQTLRANCASWAAFLASGGVWTCDSTCHDAIVTLVDTLPDCTFGGPYGQNYKQVAKGMAEKCGADLSDSDETTATSSNGALRTASSSASIQSTSIATSAAAIALFVAGVFQL</sequence>
<proteinExistence type="predicted"/>
<evidence type="ECO:0008006" key="4">
    <source>
        <dbReference type="Google" id="ProtNLM"/>
    </source>
</evidence>
<dbReference type="SMART" id="SM01187">
    <property type="entry name" value="Elicitin"/>
    <property type="match status" value="1"/>
</dbReference>
<evidence type="ECO:0000256" key="1">
    <source>
        <dbReference type="SAM" id="SignalP"/>
    </source>
</evidence>
<protein>
    <recommendedName>
        <fullName evidence="4">Elicitin-like protein</fullName>
    </recommendedName>
</protein>
<dbReference type="eggNOG" id="ENOG502RGB0">
    <property type="taxonomic scope" value="Eukaryota"/>
</dbReference>
<dbReference type="VEuPathDB" id="FungiDB:KRP22_8995"/>
<dbReference type="EMBL" id="DS566026">
    <property type="status" value="NOT_ANNOTATED_CDS"/>
    <property type="molecule type" value="Genomic_DNA"/>
</dbReference>
<dbReference type="EnsemblProtists" id="Phyra78114">
    <property type="protein sequence ID" value="Phyra78114"/>
    <property type="gene ID" value="Phyra78114"/>
</dbReference>
<evidence type="ECO:0000313" key="2">
    <source>
        <dbReference type="EnsemblProtists" id="Phyra78114"/>
    </source>
</evidence>
<dbReference type="Proteomes" id="UP000005238">
    <property type="component" value="Unassembled WGS sequence"/>
</dbReference>
<dbReference type="AlphaFoldDB" id="H3GNE2"/>
<keyword evidence="1" id="KW-0732">Signal</keyword>
<dbReference type="GO" id="GO:0005576">
    <property type="term" value="C:extracellular region"/>
    <property type="evidence" value="ECO:0007669"/>
    <property type="project" value="InterPro"/>
</dbReference>
<evidence type="ECO:0000313" key="3">
    <source>
        <dbReference type="Proteomes" id="UP000005238"/>
    </source>
</evidence>
<dbReference type="InterPro" id="IPR002200">
    <property type="entry name" value="Elicitin"/>
</dbReference>
<dbReference type="VEuPathDB" id="FungiDB:KRP23_12045"/>
<organism evidence="2 3">
    <name type="scientific">Phytophthora ramorum</name>
    <name type="common">Sudden oak death agent</name>
    <dbReference type="NCBI Taxonomy" id="164328"/>
    <lineage>
        <taxon>Eukaryota</taxon>
        <taxon>Sar</taxon>
        <taxon>Stramenopiles</taxon>
        <taxon>Oomycota</taxon>
        <taxon>Peronosporomycetes</taxon>
        <taxon>Peronosporales</taxon>
        <taxon>Peronosporaceae</taxon>
        <taxon>Phytophthora</taxon>
    </lineage>
</organism>
<feature type="signal peptide" evidence="1">
    <location>
        <begin position="1"/>
        <end position="21"/>
    </location>
</feature>
<dbReference type="HOGENOM" id="CLU_1771759_0_0_1"/>
<feature type="chain" id="PRO_5003587530" description="Elicitin-like protein" evidence="1">
    <location>
        <begin position="22"/>
        <end position="147"/>
    </location>
</feature>
<keyword evidence="3" id="KW-1185">Reference proteome</keyword>
<dbReference type="OMA" id="HINCASW"/>